<comment type="subcellular location">
    <subcellularLocation>
        <location evidence="1">Secreted</location>
    </subcellularLocation>
</comment>
<keyword evidence="2" id="KW-0964">Secreted</keyword>
<dbReference type="InterPro" id="IPR036444">
    <property type="entry name" value="PLipase_A2_dom_sf"/>
</dbReference>
<evidence type="ECO:0000313" key="4">
    <source>
        <dbReference type="EMBL" id="KAF2759343.1"/>
    </source>
</evidence>
<dbReference type="SUPFAM" id="SSF48619">
    <property type="entry name" value="Phospholipase A2, PLA2"/>
    <property type="match status" value="1"/>
</dbReference>
<dbReference type="EMBL" id="ML996570">
    <property type="protein sequence ID" value="KAF2759343.1"/>
    <property type="molecule type" value="Genomic_DNA"/>
</dbReference>
<evidence type="ECO:0000313" key="5">
    <source>
        <dbReference type="Proteomes" id="UP000799437"/>
    </source>
</evidence>
<evidence type="ECO:0000256" key="3">
    <source>
        <dbReference type="SAM" id="SignalP"/>
    </source>
</evidence>
<protein>
    <recommendedName>
        <fullName evidence="6">Phospholipase A2</fullName>
    </recommendedName>
</protein>
<dbReference type="GO" id="GO:0005576">
    <property type="term" value="C:extracellular region"/>
    <property type="evidence" value="ECO:0007669"/>
    <property type="project" value="UniProtKB-SubCell"/>
</dbReference>
<dbReference type="InterPro" id="IPR033113">
    <property type="entry name" value="PLA2_histidine"/>
</dbReference>
<dbReference type="Gene3D" id="1.20.90.10">
    <property type="entry name" value="Phospholipase A2 domain"/>
    <property type="match status" value="1"/>
</dbReference>
<gene>
    <name evidence="4" type="ORF">EJ05DRAFT_343084</name>
</gene>
<reference evidence="4" key="1">
    <citation type="journal article" date="2020" name="Stud. Mycol.">
        <title>101 Dothideomycetes genomes: a test case for predicting lifestyles and emergence of pathogens.</title>
        <authorList>
            <person name="Haridas S."/>
            <person name="Albert R."/>
            <person name="Binder M."/>
            <person name="Bloem J."/>
            <person name="Labutti K."/>
            <person name="Salamov A."/>
            <person name="Andreopoulos B."/>
            <person name="Baker S."/>
            <person name="Barry K."/>
            <person name="Bills G."/>
            <person name="Bluhm B."/>
            <person name="Cannon C."/>
            <person name="Castanera R."/>
            <person name="Culley D."/>
            <person name="Daum C."/>
            <person name="Ezra D."/>
            <person name="Gonzalez J."/>
            <person name="Henrissat B."/>
            <person name="Kuo A."/>
            <person name="Liang C."/>
            <person name="Lipzen A."/>
            <person name="Lutzoni F."/>
            <person name="Magnuson J."/>
            <person name="Mondo S."/>
            <person name="Nolan M."/>
            <person name="Ohm R."/>
            <person name="Pangilinan J."/>
            <person name="Park H.-J."/>
            <person name="Ramirez L."/>
            <person name="Alfaro M."/>
            <person name="Sun H."/>
            <person name="Tritt A."/>
            <person name="Yoshinaga Y."/>
            <person name="Zwiers L.-H."/>
            <person name="Turgeon B."/>
            <person name="Goodwin S."/>
            <person name="Spatafora J."/>
            <person name="Crous P."/>
            <person name="Grigoriev I."/>
        </authorList>
    </citation>
    <scope>NUCLEOTIDE SEQUENCE</scope>
    <source>
        <strain evidence="4">CBS 121739</strain>
    </source>
</reference>
<proteinExistence type="predicted"/>
<evidence type="ECO:0000256" key="2">
    <source>
        <dbReference type="ARBA" id="ARBA00022525"/>
    </source>
</evidence>
<dbReference type="GO" id="GO:0004623">
    <property type="term" value="F:phospholipase A2 activity"/>
    <property type="evidence" value="ECO:0007669"/>
    <property type="project" value="InterPro"/>
</dbReference>
<evidence type="ECO:0000256" key="1">
    <source>
        <dbReference type="ARBA" id="ARBA00004613"/>
    </source>
</evidence>
<dbReference type="AlphaFoldDB" id="A0A6A6W9J3"/>
<name>A0A6A6W9J3_9PEZI</name>
<dbReference type="GO" id="GO:0050482">
    <property type="term" value="P:arachidonate secretion"/>
    <property type="evidence" value="ECO:0007669"/>
    <property type="project" value="InterPro"/>
</dbReference>
<accession>A0A6A6W9J3</accession>
<keyword evidence="3" id="KW-0732">Signal</keyword>
<dbReference type="PROSITE" id="PS00118">
    <property type="entry name" value="PA2_HIS"/>
    <property type="match status" value="1"/>
</dbReference>
<dbReference type="GeneID" id="54481987"/>
<dbReference type="GO" id="GO:0006644">
    <property type="term" value="P:phospholipid metabolic process"/>
    <property type="evidence" value="ECO:0007669"/>
    <property type="project" value="InterPro"/>
</dbReference>
<feature type="signal peptide" evidence="3">
    <location>
        <begin position="1"/>
        <end position="18"/>
    </location>
</feature>
<organism evidence="4 5">
    <name type="scientific">Pseudovirgaria hyperparasitica</name>
    <dbReference type="NCBI Taxonomy" id="470096"/>
    <lineage>
        <taxon>Eukaryota</taxon>
        <taxon>Fungi</taxon>
        <taxon>Dikarya</taxon>
        <taxon>Ascomycota</taxon>
        <taxon>Pezizomycotina</taxon>
        <taxon>Dothideomycetes</taxon>
        <taxon>Dothideomycetes incertae sedis</taxon>
        <taxon>Acrospermales</taxon>
        <taxon>Acrospermaceae</taxon>
        <taxon>Pseudovirgaria</taxon>
    </lineage>
</organism>
<keyword evidence="5" id="KW-1185">Reference proteome</keyword>
<dbReference type="Proteomes" id="UP000799437">
    <property type="component" value="Unassembled WGS sequence"/>
</dbReference>
<evidence type="ECO:0008006" key="6">
    <source>
        <dbReference type="Google" id="ProtNLM"/>
    </source>
</evidence>
<dbReference type="RefSeq" id="XP_033601794.1">
    <property type="nucleotide sequence ID" value="XM_033740933.1"/>
</dbReference>
<feature type="chain" id="PRO_5025467765" description="Phospholipase A2" evidence="3">
    <location>
        <begin position="19"/>
        <end position="309"/>
    </location>
</feature>
<sequence>MVTPNIALLLALPALVFGFSRDEAGNVCLVDPTRSDIVYHAFTSNLTPFVAKDGRVVTLPKSESSNSVELSSFSFEKPQDSNYSTDVFHVVVNTHPPQYLTGSEDGGIILDIFSSDGPESLFRVFCNGTVRSLSEILVPSSNDDGQSTSNTSESSQTLLFIPTVDPETITLSARRVDTKVPRCPKGYDIVERPGAPEPFIDGCPSDIASPIPQLDFDPCCTRHDYCYGKCDECFETCNKDFEKCMKDVCRDGDLDFQANRACKIAAKIYGRAVQKQEWKKAFLGAGNERCNCCKDGECKAWDEHGNLEN</sequence>